<organism evidence="3 4">
    <name type="scientific">Prorocentrum cordatum</name>
    <dbReference type="NCBI Taxonomy" id="2364126"/>
    <lineage>
        <taxon>Eukaryota</taxon>
        <taxon>Sar</taxon>
        <taxon>Alveolata</taxon>
        <taxon>Dinophyceae</taxon>
        <taxon>Prorocentrales</taxon>
        <taxon>Prorocentraceae</taxon>
        <taxon>Prorocentrum</taxon>
    </lineage>
</organism>
<accession>A0ABN9UU91</accession>
<evidence type="ECO:0000313" key="4">
    <source>
        <dbReference type="Proteomes" id="UP001189429"/>
    </source>
</evidence>
<sequence length="559" mass="62226">MAEEEEVDPWGLVADVQGVNGDVAEEDLAGIEAELQDFGELERQAAEEDVLAGGVDEAPAVVEESEVALLEQQAALAAEEEEDNEEEGADLGDLEEHLKDAVEGSERLKRLLSRDEDAGPSKKRKISPEAVEHTKKVMAILTRWNLHLDAVCVHVLEGLSAEELDAIGKSNYAPDRFNQWKSPAELLAKYCNETRERQFAGGSPLDCISAFKFRWKLTLDQEKLLRSLPHKHLRHVIGNFDSSRTLEDVVSEAQAGDEFDDASSTSVLPQGVGTTVIGRFSRLELIDPLADAAVFGDANLTFSLRLARHRTGLGHVGRVIATTFEDLPTLRERYKEIDTTIEKLEAMYSEVYHGVDCTRIAMDTRLKDMESSLGAVYYNFPHSGAIQGFFDGHPCVNWRHENLMRLFFRGLRTYVKPGGFVKVASNMSAVGVRYSYIVGGALENEFLHVETVPFLEWHLHRYGRSYGDKRDVYKRPDASNNQSYNAQRAEADMVYCFVFAPTGGELPKQPVRLPPTLSTLKRCTDGPFKSMPMGTPARNNLAAQLHKRFVTEVSGTHVG</sequence>
<protein>
    <recommendedName>
        <fullName evidence="2">25S rRNA (uridine-N(3))-methyltransferase BMT5-like domain-containing protein</fullName>
    </recommendedName>
</protein>
<keyword evidence="4" id="KW-1185">Reference proteome</keyword>
<proteinExistence type="predicted"/>
<gene>
    <name evidence="3" type="ORF">PCOR1329_LOCUS51746</name>
</gene>
<comment type="caution">
    <text evidence="3">The sequence shown here is derived from an EMBL/GenBank/DDBJ whole genome shotgun (WGS) entry which is preliminary data.</text>
</comment>
<evidence type="ECO:0000313" key="3">
    <source>
        <dbReference type="EMBL" id="CAK0863647.1"/>
    </source>
</evidence>
<dbReference type="EMBL" id="CAUYUJ010016283">
    <property type="protein sequence ID" value="CAK0863647.1"/>
    <property type="molecule type" value="Genomic_DNA"/>
</dbReference>
<feature type="domain" description="25S rRNA (uridine-N(3))-methyltransferase BMT5-like" evidence="2">
    <location>
        <begin position="296"/>
        <end position="462"/>
    </location>
</feature>
<dbReference type="Proteomes" id="UP001189429">
    <property type="component" value="Unassembled WGS sequence"/>
</dbReference>
<evidence type="ECO:0000259" key="2">
    <source>
        <dbReference type="Pfam" id="PF10354"/>
    </source>
</evidence>
<evidence type="ECO:0000256" key="1">
    <source>
        <dbReference type="SAM" id="MobiDB-lite"/>
    </source>
</evidence>
<reference evidence="3" key="1">
    <citation type="submission" date="2023-10" db="EMBL/GenBank/DDBJ databases">
        <authorList>
            <person name="Chen Y."/>
            <person name="Shah S."/>
            <person name="Dougan E. K."/>
            <person name="Thang M."/>
            <person name="Chan C."/>
        </authorList>
    </citation>
    <scope>NUCLEOTIDE SEQUENCE [LARGE SCALE GENOMIC DNA]</scope>
</reference>
<feature type="compositionally biased region" description="Acidic residues" evidence="1">
    <location>
        <begin position="78"/>
        <end position="93"/>
    </location>
</feature>
<dbReference type="Pfam" id="PF10354">
    <property type="entry name" value="BMT5-like"/>
    <property type="match status" value="1"/>
</dbReference>
<name>A0ABN9UU91_9DINO</name>
<dbReference type="InterPro" id="IPR019446">
    <property type="entry name" value="BMT5-like"/>
</dbReference>
<feature type="compositionally biased region" description="Basic and acidic residues" evidence="1">
    <location>
        <begin position="94"/>
        <end position="129"/>
    </location>
</feature>
<feature type="region of interest" description="Disordered" evidence="1">
    <location>
        <begin position="72"/>
        <end position="129"/>
    </location>
</feature>